<comment type="caution">
    <text evidence="3">The sequence shown here is derived from an EMBL/GenBank/DDBJ whole genome shotgun (WGS) entry which is preliminary data.</text>
</comment>
<evidence type="ECO:0000313" key="3">
    <source>
        <dbReference type="EMBL" id="VIO65156.1"/>
    </source>
</evidence>
<dbReference type="InterPro" id="IPR050267">
    <property type="entry name" value="Anti-sigma-factor_SerPK"/>
</dbReference>
<evidence type="ECO:0000313" key="4">
    <source>
        <dbReference type="Proteomes" id="UP000328092"/>
    </source>
</evidence>
<keyword evidence="4" id="KW-1185">Reference proteome</keyword>
<dbReference type="PANTHER" id="PTHR35526:SF3">
    <property type="entry name" value="ANTI-SIGMA-F FACTOR RSBW"/>
    <property type="match status" value="1"/>
</dbReference>
<dbReference type="Gene3D" id="3.30.565.10">
    <property type="entry name" value="Histidine kinase-like ATPase, C-terminal domain"/>
    <property type="match status" value="1"/>
</dbReference>
<protein>
    <submittedName>
        <fullName evidence="3">Serine/threonine-protein kinase BtrW</fullName>
        <ecNumber evidence="3">2.7.11.1</ecNumber>
    </submittedName>
</protein>
<dbReference type="InterPro" id="IPR036890">
    <property type="entry name" value="HATPase_C_sf"/>
</dbReference>
<organism evidence="3 4">
    <name type="scientific">Bradyrhizobium ivorense</name>
    <dbReference type="NCBI Taxonomy" id="2511166"/>
    <lineage>
        <taxon>Bacteria</taxon>
        <taxon>Pseudomonadati</taxon>
        <taxon>Pseudomonadota</taxon>
        <taxon>Alphaproteobacteria</taxon>
        <taxon>Hyphomicrobiales</taxon>
        <taxon>Nitrobacteraceae</taxon>
        <taxon>Bradyrhizobium</taxon>
    </lineage>
</organism>
<dbReference type="CDD" id="cd16936">
    <property type="entry name" value="HATPase_RsbW-like"/>
    <property type="match status" value="1"/>
</dbReference>
<feature type="domain" description="Histidine kinase/HSP90-like ATPase" evidence="2">
    <location>
        <begin position="12"/>
        <end position="135"/>
    </location>
</feature>
<accession>A0A508ST24</accession>
<reference evidence="3" key="1">
    <citation type="submission" date="2019-02" db="EMBL/GenBank/DDBJ databases">
        <authorList>
            <person name="Pothier F.J."/>
        </authorList>
    </citation>
    <scope>NUCLEOTIDE SEQUENCE</scope>
    <source>
        <strain evidence="3">CI-1B</strain>
    </source>
</reference>
<evidence type="ECO:0000256" key="1">
    <source>
        <dbReference type="ARBA" id="ARBA00022527"/>
    </source>
</evidence>
<dbReference type="OrthoDB" id="9792240at2"/>
<dbReference type="PANTHER" id="PTHR35526">
    <property type="entry name" value="ANTI-SIGMA-F FACTOR RSBW-RELATED"/>
    <property type="match status" value="1"/>
</dbReference>
<dbReference type="Pfam" id="PF13581">
    <property type="entry name" value="HATPase_c_2"/>
    <property type="match status" value="1"/>
</dbReference>
<gene>
    <name evidence="3" type="primary">btrW</name>
    <name evidence="3" type="ORF">CI1B_02530</name>
</gene>
<dbReference type="Proteomes" id="UP000328092">
    <property type="component" value="Unassembled WGS sequence"/>
</dbReference>
<dbReference type="InterPro" id="IPR003594">
    <property type="entry name" value="HATPase_dom"/>
</dbReference>
<name>A0A508ST24_9BRAD</name>
<proteinExistence type="predicted"/>
<dbReference type="AlphaFoldDB" id="A0A508ST24"/>
<sequence>MPHAVDVRIRNDVSDIVILRDTLDHLAREFGIPQRALTQLQVALDEVASNVIKYSWDDGGPHEFLVRIIVQPDRVDLELFDDGREFDPVTALPPTQPAAGQRPRPGGLGIHLIKQLVDRFAYERIDGRNHTTLSKTCEVGTAVQRSEE</sequence>
<dbReference type="GO" id="GO:0004674">
    <property type="term" value="F:protein serine/threonine kinase activity"/>
    <property type="evidence" value="ECO:0007669"/>
    <property type="project" value="UniProtKB-KW"/>
</dbReference>
<evidence type="ECO:0000259" key="2">
    <source>
        <dbReference type="Pfam" id="PF13581"/>
    </source>
</evidence>
<dbReference type="SUPFAM" id="SSF55874">
    <property type="entry name" value="ATPase domain of HSP90 chaperone/DNA topoisomerase II/histidine kinase"/>
    <property type="match status" value="1"/>
</dbReference>
<dbReference type="RefSeq" id="WP_139482604.1">
    <property type="nucleotide sequence ID" value="NZ_CAADFB020000021.1"/>
</dbReference>
<dbReference type="EMBL" id="CAADFC020000004">
    <property type="protein sequence ID" value="VIO65156.1"/>
    <property type="molecule type" value="Genomic_DNA"/>
</dbReference>
<dbReference type="EC" id="2.7.11.1" evidence="3"/>
<keyword evidence="3" id="KW-0418">Kinase</keyword>
<keyword evidence="1" id="KW-0723">Serine/threonine-protein kinase</keyword>
<keyword evidence="3" id="KW-0808">Transferase</keyword>